<dbReference type="PANTHER" id="PTHR20957:SF0">
    <property type="entry name" value="RNA-BINDING PROTEIN 48"/>
    <property type="match status" value="1"/>
</dbReference>
<dbReference type="PANTHER" id="PTHR20957">
    <property type="entry name" value="RNA-BINDING PROTEIN 48"/>
    <property type="match status" value="1"/>
</dbReference>
<accession>A0A8T2YHR9</accession>
<sequence length="143" mass="15990">MPPRYRGHSPPTVVRVYTICDESRYLIVRNIPALGCGDDLFKLFASYGDVEEPMDAEDCEKFTDVYWIKFRLISNARDSGESPNVHQIGDPPVTRVSSGQEIMPRRSDKAFQGWTAIFGNILGGNQCALALIAESKDRVLPLL</sequence>
<dbReference type="Proteomes" id="UP000807159">
    <property type="component" value="Chromosome 6"/>
</dbReference>
<dbReference type="InterPro" id="IPR039599">
    <property type="entry name" value="RBM48"/>
</dbReference>
<dbReference type="GO" id="GO:0005654">
    <property type="term" value="C:nucleoplasm"/>
    <property type="evidence" value="ECO:0007669"/>
    <property type="project" value="TreeGrafter"/>
</dbReference>
<dbReference type="EMBL" id="JACEGQ020000006">
    <property type="protein sequence ID" value="KAH8504620.1"/>
    <property type="molecule type" value="Genomic_DNA"/>
</dbReference>
<name>A0A8T2YHR9_POPDE</name>
<evidence type="ECO:0000313" key="2">
    <source>
        <dbReference type="Proteomes" id="UP000807159"/>
    </source>
</evidence>
<protein>
    <submittedName>
        <fullName evidence="1">Uncharacterized protein</fullName>
    </submittedName>
</protein>
<comment type="caution">
    <text evidence="1">The sequence shown here is derived from an EMBL/GenBank/DDBJ whole genome shotgun (WGS) entry which is preliminary data.</text>
</comment>
<gene>
    <name evidence="1" type="ORF">H0E87_012019</name>
</gene>
<dbReference type="AlphaFoldDB" id="A0A8T2YHR9"/>
<reference evidence="1" key="1">
    <citation type="journal article" date="2021" name="J. Hered.">
        <title>Genome Assembly of Salicaceae Populus deltoides (Eastern Cottonwood) I-69 Based on Nanopore Sequencing and Hi-C Technologies.</title>
        <authorList>
            <person name="Bai S."/>
            <person name="Wu H."/>
            <person name="Zhang J."/>
            <person name="Pan Z."/>
            <person name="Zhao W."/>
            <person name="Li Z."/>
            <person name="Tong C."/>
        </authorList>
    </citation>
    <scope>NUCLEOTIDE SEQUENCE</scope>
    <source>
        <tissue evidence="1">Leaf</tissue>
    </source>
</reference>
<keyword evidence="2" id="KW-1185">Reference proteome</keyword>
<evidence type="ECO:0000313" key="1">
    <source>
        <dbReference type="EMBL" id="KAH8504620.1"/>
    </source>
</evidence>
<organism evidence="1 2">
    <name type="scientific">Populus deltoides</name>
    <name type="common">Eastern poplar</name>
    <name type="synonym">Eastern cottonwood</name>
    <dbReference type="NCBI Taxonomy" id="3696"/>
    <lineage>
        <taxon>Eukaryota</taxon>
        <taxon>Viridiplantae</taxon>
        <taxon>Streptophyta</taxon>
        <taxon>Embryophyta</taxon>
        <taxon>Tracheophyta</taxon>
        <taxon>Spermatophyta</taxon>
        <taxon>Magnoliopsida</taxon>
        <taxon>eudicotyledons</taxon>
        <taxon>Gunneridae</taxon>
        <taxon>Pentapetalae</taxon>
        <taxon>rosids</taxon>
        <taxon>fabids</taxon>
        <taxon>Malpighiales</taxon>
        <taxon>Salicaceae</taxon>
        <taxon>Saliceae</taxon>
        <taxon>Populus</taxon>
    </lineage>
</organism>
<proteinExistence type="predicted"/>